<evidence type="ECO:0000256" key="1">
    <source>
        <dbReference type="SAM" id="MobiDB-lite"/>
    </source>
</evidence>
<keyword evidence="2" id="KW-0732">Signal</keyword>
<feature type="compositionally biased region" description="Low complexity" evidence="1">
    <location>
        <begin position="193"/>
        <end position="240"/>
    </location>
</feature>
<dbReference type="Proteomes" id="UP001360560">
    <property type="component" value="Unassembled WGS sequence"/>
</dbReference>
<gene>
    <name evidence="3" type="ORF">DASC09_054020</name>
</gene>
<proteinExistence type="predicted"/>
<name>A0AAV5QUJ9_9ASCO</name>
<organism evidence="3 4">
    <name type="scientific">Saccharomycopsis crataegensis</name>
    <dbReference type="NCBI Taxonomy" id="43959"/>
    <lineage>
        <taxon>Eukaryota</taxon>
        <taxon>Fungi</taxon>
        <taxon>Dikarya</taxon>
        <taxon>Ascomycota</taxon>
        <taxon>Saccharomycotina</taxon>
        <taxon>Saccharomycetes</taxon>
        <taxon>Saccharomycopsidaceae</taxon>
        <taxon>Saccharomycopsis</taxon>
    </lineage>
</organism>
<dbReference type="GO" id="GO:0033897">
    <property type="term" value="F:ribonuclease T2 activity"/>
    <property type="evidence" value="ECO:0007669"/>
    <property type="project" value="InterPro"/>
</dbReference>
<comment type="caution">
    <text evidence="3">The sequence shown here is derived from an EMBL/GenBank/DDBJ whole genome shotgun (WGS) entry which is preliminary data.</text>
</comment>
<dbReference type="Gene3D" id="3.90.730.10">
    <property type="entry name" value="Ribonuclease T2-like"/>
    <property type="match status" value="1"/>
</dbReference>
<dbReference type="InterPro" id="IPR036430">
    <property type="entry name" value="RNase_T2-like_sf"/>
</dbReference>
<evidence type="ECO:0000313" key="4">
    <source>
        <dbReference type="Proteomes" id="UP001360560"/>
    </source>
</evidence>
<dbReference type="GO" id="GO:0003723">
    <property type="term" value="F:RNA binding"/>
    <property type="evidence" value="ECO:0007669"/>
    <property type="project" value="InterPro"/>
</dbReference>
<dbReference type="EMBL" id="BTFZ01000013">
    <property type="protein sequence ID" value="GMM38077.1"/>
    <property type="molecule type" value="Genomic_DNA"/>
</dbReference>
<keyword evidence="4" id="KW-1185">Reference proteome</keyword>
<evidence type="ECO:0000256" key="2">
    <source>
        <dbReference type="SAM" id="SignalP"/>
    </source>
</evidence>
<feature type="region of interest" description="Disordered" evidence="1">
    <location>
        <begin position="326"/>
        <end position="353"/>
    </location>
</feature>
<reference evidence="3 4" key="1">
    <citation type="journal article" date="2023" name="Elife">
        <title>Identification of key yeast species and microbe-microbe interactions impacting larval growth of Drosophila in the wild.</title>
        <authorList>
            <person name="Mure A."/>
            <person name="Sugiura Y."/>
            <person name="Maeda R."/>
            <person name="Honda K."/>
            <person name="Sakurai N."/>
            <person name="Takahashi Y."/>
            <person name="Watada M."/>
            <person name="Katoh T."/>
            <person name="Gotoh A."/>
            <person name="Gotoh Y."/>
            <person name="Taniguchi I."/>
            <person name="Nakamura K."/>
            <person name="Hayashi T."/>
            <person name="Katayama T."/>
            <person name="Uemura T."/>
            <person name="Hattori Y."/>
        </authorList>
    </citation>
    <scope>NUCLEOTIDE SEQUENCE [LARGE SCALE GENOMIC DNA]</scope>
    <source>
        <strain evidence="3 4">SC-9</strain>
    </source>
</reference>
<dbReference type="AlphaFoldDB" id="A0AAV5QUJ9"/>
<feature type="compositionally biased region" description="Acidic residues" evidence="1">
    <location>
        <begin position="177"/>
        <end position="189"/>
    </location>
</feature>
<protein>
    <submittedName>
        <fullName evidence="3">Uncharacterized protein</fullName>
    </submittedName>
</protein>
<evidence type="ECO:0000313" key="3">
    <source>
        <dbReference type="EMBL" id="GMM38077.1"/>
    </source>
</evidence>
<sequence length="514" mass="54247">MLIKSIPILVLFWMVVHAAPVKKKGTSSNAVTPAQRLPDSATEGKCSDKDLYLVMAQRWIPSAGSGGFKLHGIWGDKATEETYLEVLLDQNNNGDLPVSEAELAVQITDFLSSTQSIEFNTFWLGIGSQTNQQTWAHEIFKHSLDFKSLAKTCYADTSCSTTKRKRDALSSSSSSTSEEEEEEYEDGDSCELSSSSSSSSSASSSSSSSSSTSSTSASEETSTGTRTASQSQTGDSSGTSIKASSELMINTAGSAMETGKTIQETQMITINTAGISKASTGQLEIASTVNSGVATSVHINTPATTVHIDTPAATVHIASETVEIATKTQNARETESTRKKHGSNVELERRGKGKKASGVSIVDQVVAAQISDYAQIVQKFYPGGNIKPAYNYESSITANGIKPGTWYPFSSFASAYTIDANTGGYDLACTSDGSGKQAIVTEVFQYFSLEEAVNKQAIFDKAESATPVASNNLCATGSWKNNCLCLPVSKGASTGCTARATSGGQQLCAGYLTI</sequence>
<dbReference type="GeneID" id="90076052"/>
<feature type="region of interest" description="Disordered" evidence="1">
    <location>
        <begin position="165"/>
        <end position="241"/>
    </location>
</feature>
<accession>A0AAV5QUJ9</accession>
<feature type="signal peptide" evidence="2">
    <location>
        <begin position="1"/>
        <end position="18"/>
    </location>
</feature>
<feature type="chain" id="PRO_5043820368" evidence="2">
    <location>
        <begin position="19"/>
        <end position="514"/>
    </location>
</feature>
<dbReference type="RefSeq" id="XP_064855073.1">
    <property type="nucleotide sequence ID" value="XM_064999001.1"/>
</dbReference>